<evidence type="ECO:0000313" key="1">
    <source>
        <dbReference type="EMBL" id="KKN61965.1"/>
    </source>
</evidence>
<sequence>MVATGLLEFEQITVKTVSLDFLLVEWVVKPTNRPIDDFDFVVLRSQSPKGPFSVVSEELESIFAFADVHASQKARWRQWHYKVRVIERDTEKFSESEIVTNSEKPDRIALAIIRRNNLLLRVKNGIDAFAFIERTFGQKCTCMDPVKSRKRRSDCPICLGTTFVGGFLDPIQIKINVSPSPKVSQFANMGELQPNQTAAWMSNFPEIKQRDVIVEAVANGTRWRVTRMTPTRKNRALVHQNLLLTEINRSDIEWKLELPTLEKAS</sequence>
<dbReference type="EMBL" id="LAZR01000639">
    <property type="protein sequence ID" value="KKN61965.1"/>
    <property type="molecule type" value="Genomic_DNA"/>
</dbReference>
<gene>
    <name evidence="1" type="ORF">LCGC14_0516430</name>
</gene>
<reference evidence="1" key="1">
    <citation type="journal article" date="2015" name="Nature">
        <title>Complex archaea that bridge the gap between prokaryotes and eukaryotes.</title>
        <authorList>
            <person name="Spang A."/>
            <person name="Saw J.H."/>
            <person name="Jorgensen S.L."/>
            <person name="Zaremba-Niedzwiedzka K."/>
            <person name="Martijn J."/>
            <person name="Lind A.E."/>
            <person name="van Eijk R."/>
            <person name="Schleper C."/>
            <person name="Guy L."/>
            <person name="Ettema T.J."/>
        </authorList>
    </citation>
    <scope>NUCLEOTIDE SEQUENCE</scope>
</reference>
<dbReference type="AlphaFoldDB" id="A0A0F9RZR9"/>
<proteinExistence type="predicted"/>
<accession>A0A0F9RZR9</accession>
<name>A0A0F9RZR9_9ZZZZ</name>
<protein>
    <submittedName>
        <fullName evidence="1">Uncharacterized protein</fullName>
    </submittedName>
</protein>
<comment type="caution">
    <text evidence="1">The sequence shown here is derived from an EMBL/GenBank/DDBJ whole genome shotgun (WGS) entry which is preliminary data.</text>
</comment>
<organism evidence="1">
    <name type="scientific">marine sediment metagenome</name>
    <dbReference type="NCBI Taxonomy" id="412755"/>
    <lineage>
        <taxon>unclassified sequences</taxon>
        <taxon>metagenomes</taxon>
        <taxon>ecological metagenomes</taxon>
    </lineage>
</organism>